<proteinExistence type="predicted"/>
<dbReference type="Gene3D" id="1.50.10.10">
    <property type="match status" value="1"/>
</dbReference>
<dbReference type="Proteomes" id="UP000294850">
    <property type="component" value="Unassembled WGS sequence"/>
</dbReference>
<dbReference type="InterPro" id="IPR008928">
    <property type="entry name" value="6-hairpin_glycosidase_sf"/>
</dbReference>
<dbReference type="RefSeq" id="WP_131961118.1">
    <property type="nucleotide sequence ID" value="NZ_SMFL01000012.1"/>
</dbReference>
<dbReference type="InterPro" id="IPR035398">
    <property type="entry name" value="Bac_rhamnosid_C"/>
</dbReference>
<dbReference type="AlphaFoldDB" id="A0A4R5DH73"/>
<name>A0A4R5DH73_9BACT</name>
<accession>A0A4R5DH73</accession>
<organism evidence="2 3">
    <name type="scientific">Dyadobacter psychrotolerans</name>
    <dbReference type="NCBI Taxonomy" id="2541721"/>
    <lineage>
        <taxon>Bacteria</taxon>
        <taxon>Pseudomonadati</taxon>
        <taxon>Bacteroidota</taxon>
        <taxon>Cytophagia</taxon>
        <taxon>Cytophagales</taxon>
        <taxon>Spirosomataceae</taxon>
        <taxon>Dyadobacter</taxon>
    </lineage>
</organism>
<dbReference type="OrthoDB" id="9815108at2"/>
<dbReference type="GO" id="GO:0005975">
    <property type="term" value="P:carbohydrate metabolic process"/>
    <property type="evidence" value="ECO:0007669"/>
    <property type="project" value="InterPro"/>
</dbReference>
<feature type="domain" description="Alpha-L-rhamnosidase C-terminal" evidence="1">
    <location>
        <begin position="550"/>
        <end position="614"/>
    </location>
</feature>
<evidence type="ECO:0000313" key="2">
    <source>
        <dbReference type="EMBL" id="TDE11271.1"/>
    </source>
</evidence>
<dbReference type="PANTHER" id="PTHR34987:SF2">
    <property type="entry name" value="B, PUTATIVE (AFU_ORTHOLOGUE AFUA_7G05040)-RELATED"/>
    <property type="match status" value="1"/>
</dbReference>
<evidence type="ECO:0000259" key="1">
    <source>
        <dbReference type="Pfam" id="PF17390"/>
    </source>
</evidence>
<dbReference type="Pfam" id="PF17390">
    <property type="entry name" value="Bac_rhamnosid_C"/>
    <property type="match status" value="1"/>
</dbReference>
<dbReference type="Gene3D" id="2.60.420.10">
    <property type="entry name" value="Maltose phosphorylase, domain 3"/>
    <property type="match status" value="1"/>
</dbReference>
<keyword evidence="3" id="KW-1185">Reference proteome</keyword>
<dbReference type="EMBL" id="SMFL01000012">
    <property type="protein sequence ID" value="TDE11271.1"/>
    <property type="molecule type" value="Genomic_DNA"/>
</dbReference>
<reference evidence="2 3" key="1">
    <citation type="submission" date="2019-03" db="EMBL/GenBank/DDBJ databases">
        <title>Dyadobacter AR-3-6 sp. nov., isolated from arctic soil.</title>
        <authorList>
            <person name="Chaudhary D.K."/>
        </authorList>
    </citation>
    <scope>NUCLEOTIDE SEQUENCE [LARGE SCALE GENOMIC DNA]</scope>
    <source>
        <strain evidence="2 3">AR-3-6</strain>
    </source>
</reference>
<comment type="caution">
    <text evidence="2">The sequence shown here is derived from an EMBL/GenBank/DDBJ whole genome shotgun (WGS) entry which is preliminary data.</text>
</comment>
<sequence>MLRLIRSSGSNLTATPYLSFTCWFILCYSVTGCRTDQTGNSVKPTAFHTDLEETAIQEPYKYLNQGSFSENKISDSPDPLINYKWSRLDSNLQIYNLHPVDIITSDKESFKNVKSGPTSFSNIEVTGTGSLRFDFGTVSAAWLEFDSPDFNGEVRLSISEYNQPAILNEGPAFPEKTAKPVKYGETYRLELNKELYEGVRFGWIHVDKIDKPWHITNIRLVCQIKPVNYEGSFACSDHELTRIWYTGAYTVKLNLLKNYFGAILMDRGDRISWTGDAHTSQAAALVAFGNYEMIRENIRRTSADFNGIASYSLYWILSLVDYVNYTGDKKLLAEMREPVIKKMQHGEKLYGTKVKLGFYGWDERLGAGFENPDNPENQLAYRMLFIQACKALSQVYQAIGIQDDAVGYEKLADKKLSELRLDKNWTKTLGLHAAADAVGTGLLNDTEKKILLNLYKNPADNVSFSPFNQYFIIKSMSQLGLYDEALTSINDSWGGQLRMGATTFWECFRPQWSEVINPLDPVPNGQCGYTSLCHPWSSGVTKWLSEEVLGIKPLAPGFADFMIKPNLSKGLTWVNGSVQTPHGKITCGYDREKGTAELVVPKGTTGSFAIPKSSGILKLIVNNKTVLEAGMKPDTLESVTEDAGFVYLNNIKPGFYSFEIKYKKERSAEKVKEISAPLLSGIKENQTSGQKKFGKDGSIFFNQNGVNKHLVNLPVYIDSLTWKHSGPGAPGLLFMGDKPENKSADNQNIPFVLGALTTRNPSACTQTIYLDIFSRKPGGYTFSVFVKDLEKKQTRFIVELFDLQSKNIVSVPSLIEETQNGKYITFTCAKPVRVRISHIRGGNALVSGVFFQ</sequence>
<evidence type="ECO:0000313" key="3">
    <source>
        <dbReference type="Proteomes" id="UP000294850"/>
    </source>
</evidence>
<gene>
    <name evidence="2" type="ORF">E0F88_25495</name>
</gene>
<dbReference type="PROSITE" id="PS51257">
    <property type="entry name" value="PROKAR_LIPOPROTEIN"/>
    <property type="match status" value="1"/>
</dbReference>
<dbReference type="SUPFAM" id="SSF48208">
    <property type="entry name" value="Six-hairpin glycosidases"/>
    <property type="match status" value="1"/>
</dbReference>
<dbReference type="InterPro" id="IPR012341">
    <property type="entry name" value="6hp_glycosidase-like_sf"/>
</dbReference>
<protein>
    <recommendedName>
        <fullName evidence="1">Alpha-L-rhamnosidase C-terminal domain-containing protein</fullName>
    </recommendedName>
</protein>
<dbReference type="PANTHER" id="PTHR34987">
    <property type="entry name" value="C, PUTATIVE (AFU_ORTHOLOGUE AFUA_3G02880)-RELATED"/>
    <property type="match status" value="1"/>
</dbReference>